<proteinExistence type="predicted"/>
<dbReference type="Proteomes" id="UP000218181">
    <property type="component" value="Unassembled WGS sequence"/>
</dbReference>
<dbReference type="EMBL" id="JXJU01000002">
    <property type="protein sequence ID" value="PCS00926.1"/>
    <property type="molecule type" value="Genomic_DNA"/>
</dbReference>
<organism evidence="5 6">
    <name type="scientific">Lactococcus fujiensis JCM 16395</name>
    <dbReference type="NCBI Taxonomy" id="1291764"/>
    <lineage>
        <taxon>Bacteria</taxon>
        <taxon>Bacillati</taxon>
        <taxon>Bacillota</taxon>
        <taxon>Bacilli</taxon>
        <taxon>Lactobacillales</taxon>
        <taxon>Streptococcaceae</taxon>
        <taxon>Lactococcus</taxon>
    </lineage>
</organism>
<feature type="domain" description="HTH deoR-type" evidence="4">
    <location>
        <begin position="17"/>
        <end position="72"/>
    </location>
</feature>
<gene>
    <name evidence="5" type="ORF">RT41_GL000716</name>
</gene>
<dbReference type="SMART" id="SM00420">
    <property type="entry name" value="HTH_DEOR"/>
    <property type="match status" value="1"/>
</dbReference>
<protein>
    <submittedName>
        <fullName evidence="5">Lactose transport regulator</fullName>
    </submittedName>
</protein>
<dbReference type="InterPro" id="IPR014036">
    <property type="entry name" value="DeoR-like_C"/>
</dbReference>
<evidence type="ECO:0000259" key="4">
    <source>
        <dbReference type="PROSITE" id="PS51000"/>
    </source>
</evidence>
<evidence type="ECO:0000313" key="6">
    <source>
        <dbReference type="Proteomes" id="UP000218181"/>
    </source>
</evidence>
<keyword evidence="3" id="KW-0804">Transcription</keyword>
<evidence type="ECO:0000256" key="2">
    <source>
        <dbReference type="ARBA" id="ARBA00023125"/>
    </source>
</evidence>
<dbReference type="STRING" id="1291764.GCA_001311235_01215"/>
<dbReference type="Gene3D" id="3.40.50.1360">
    <property type="match status" value="1"/>
</dbReference>
<dbReference type="Gene3D" id="1.10.10.10">
    <property type="entry name" value="Winged helix-like DNA-binding domain superfamily/Winged helix DNA-binding domain"/>
    <property type="match status" value="1"/>
</dbReference>
<dbReference type="PROSITE" id="PS00894">
    <property type="entry name" value="HTH_DEOR_1"/>
    <property type="match status" value="1"/>
</dbReference>
<dbReference type="SMART" id="SM01134">
    <property type="entry name" value="DeoRC"/>
    <property type="match status" value="1"/>
</dbReference>
<dbReference type="InterPro" id="IPR036390">
    <property type="entry name" value="WH_DNA-bd_sf"/>
</dbReference>
<dbReference type="Pfam" id="PF00455">
    <property type="entry name" value="DeoRC"/>
    <property type="match status" value="1"/>
</dbReference>
<dbReference type="InterPro" id="IPR037171">
    <property type="entry name" value="NagB/RpiA_transferase-like"/>
</dbReference>
<dbReference type="SUPFAM" id="SSF100950">
    <property type="entry name" value="NagB/RpiA/CoA transferase-like"/>
    <property type="match status" value="1"/>
</dbReference>
<dbReference type="InterPro" id="IPR036388">
    <property type="entry name" value="WH-like_DNA-bd_sf"/>
</dbReference>
<dbReference type="InterPro" id="IPR018356">
    <property type="entry name" value="Tscrpt_reg_HTH_DeoR_CS"/>
</dbReference>
<dbReference type="GO" id="GO:0003700">
    <property type="term" value="F:DNA-binding transcription factor activity"/>
    <property type="evidence" value="ECO:0007669"/>
    <property type="project" value="InterPro"/>
</dbReference>
<keyword evidence="6" id="KW-1185">Reference proteome</keyword>
<evidence type="ECO:0000256" key="1">
    <source>
        <dbReference type="ARBA" id="ARBA00023015"/>
    </source>
</evidence>
<dbReference type="PANTHER" id="PTHR30363">
    <property type="entry name" value="HTH-TYPE TRANSCRIPTIONAL REGULATOR SRLR-RELATED"/>
    <property type="match status" value="1"/>
</dbReference>
<dbReference type="Pfam" id="PF08220">
    <property type="entry name" value="HTH_DeoR"/>
    <property type="match status" value="1"/>
</dbReference>
<dbReference type="GO" id="GO:0003677">
    <property type="term" value="F:DNA binding"/>
    <property type="evidence" value="ECO:0007669"/>
    <property type="project" value="UniProtKB-KW"/>
</dbReference>
<dbReference type="AlphaFoldDB" id="A0A2A5RNI8"/>
<dbReference type="InterPro" id="IPR050313">
    <property type="entry name" value="Carb_Metab_HTH_regulators"/>
</dbReference>
<comment type="caution">
    <text evidence="5">The sequence shown here is derived from an EMBL/GenBank/DDBJ whole genome shotgun (WGS) entry which is preliminary data.</text>
</comment>
<dbReference type="InterPro" id="IPR001034">
    <property type="entry name" value="DeoR_HTH"/>
</dbReference>
<evidence type="ECO:0000313" key="5">
    <source>
        <dbReference type="EMBL" id="PCS00926.1"/>
    </source>
</evidence>
<keyword evidence="2" id="KW-0238">DNA-binding</keyword>
<accession>A0A2A5RNI8</accession>
<dbReference type="PANTHER" id="PTHR30363:SF56">
    <property type="entry name" value="TRANSCRIPTIONAL REGULATOR, DEOR FAMILY"/>
    <property type="match status" value="1"/>
</dbReference>
<name>A0A2A5RNI8_9LACT</name>
<evidence type="ECO:0000256" key="3">
    <source>
        <dbReference type="ARBA" id="ARBA00023163"/>
    </source>
</evidence>
<dbReference type="PRINTS" id="PR00037">
    <property type="entry name" value="HTHLACR"/>
</dbReference>
<dbReference type="SUPFAM" id="SSF46785">
    <property type="entry name" value="Winged helix' DNA-binding domain"/>
    <property type="match status" value="1"/>
</dbReference>
<sequence length="250" mass="27606">MYNINVSDFKEAVSILANDRKQKILECLSYQQRASLEELQSITETSVSTIRRDLNELEEEGLLRRIHGGAELLKDLSAELSILEKSSKNVHEKLIIAQKAVKKIANGDTIYLDAGTTTGALVNEINQLNSRMTVVTNSVTHASQLNNPSVNVIILGGMIKKSTDSVIGGRALEQLGTYRFNVAFLGANGFDEKNGAMTPDSEEAAIKRRAIIQSEMSYILLDQSKLGQTSFVQFARTEEIELLTDKAEQE</sequence>
<dbReference type="PROSITE" id="PS51000">
    <property type="entry name" value="HTH_DEOR_2"/>
    <property type="match status" value="1"/>
</dbReference>
<keyword evidence="1" id="KW-0805">Transcription regulation</keyword>
<reference evidence="5 6" key="1">
    <citation type="submission" date="2014-12" db="EMBL/GenBank/DDBJ databases">
        <title>Draft genome sequences of 10 type strains of Lactococcus.</title>
        <authorList>
            <person name="Sun Z."/>
            <person name="Zhong Z."/>
            <person name="Liu W."/>
            <person name="Zhang W."/>
            <person name="Zhang H."/>
        </authorList>
    </citation>
    <scope>NUCLEOTIDE SEQUENCE [LARGE SCALE GENOMIC DNA]</scope>
    <source>
        <strain evidence="5 6">JCM 16395</strain>
    </source>
</reference>